<accession>A0ABX4DRB8</accession>
<reference evidence="1 2" key="1">
    <citation type="submission" date="2017-06" db="EMBL/GenBank/DDBJ databases">
        <authorList>
            <person name="Furmanczyk E.M."/>
        </authorList>
    </citation>
    <scope>NUCLEOTIDE SEQUENCE [LARGE SCALE GENOMIC DNA]</scope>
    <source>
        <strain evidence="1 2">DSM 16611</strain>
    </source>
</reference>
<dbReference type="EMBL" id="NIWU01000005">
    <property type="protein sequence ID" value="OXR29692.1"/>
    <property type="molecule type" value="Genomic_DNA"/>
</dbReference>
<dbReference type="Pfam" id="PF09482">
    <property type="entry name" value="OrgA_MxiK"/>
    <property type="match status" value="1"/>
</dbReference>
<organism evidence="1 2">
    <name type="scientific">Pseudomonas umsongensis</name>
    <dbReference type="NCBI Taxonomy" id="198618"/>
    <lineage>
        <taxon>Bacteria</taxon>
        <taxon>Pseudomonadati</taxon>
        <taxon>Pseudomonadota</taxon>
        <taxon>Gammaproteobacteria</taxon>
        <taxon>Pseudomonadales</taxon>
        <taxon>Pseudomonadaceae</taxon>
        <taxon>Pseudomonas</taxon>
    </lineage>
</organism>
<gene>
    <name evidence="1" type="ORF">PSUM_22580</name>
</gene>
<dbReference type="Proteomes" id="UP000215455">
    <property type="component" value="Unassembled WGS sequence"/>
</dbReference>
<evidence type="ECO:0000313" key="1">
    <source>
        <dbReference type="EMBL" id="OXR29692.1"/>
    </source>
</evidence>
<keyword evidence="2" id="KW-1185">Reference proteome</keyword>
<name>A0ABX4DRB8_9PSED</name>
<dbReference type="InterPro" id="IPR013388">
    <property type="entry name" value="T3SS_OrgA/MxiK"/>
</dbReference>
<evidence type="ECO:0000313" key="2">
    <source>
        <dbReference type="Proteomes" id="UP000215455"/>
    </source>
</evidence>
<sequence length="189" mass="21428">MSHVESLSQILAEPLSYLHPQRLRLPEEFTWPEARSLLNRILLEGLEKQGASPATPPLTAVAQQWVRHWRQLPYIARLMGAHRLMPDLARGATLLRLPLPLRRFAGYSLGVRCALTIGNSPVSMEQVDAAGLNALWSWCEQVPPALLERLPLQFSEPVVRLHRQWPVTQPDTALFFLAVQHARLYPNPD</sequence>
<proteinExistence type="predicted"/>
<comment type="caution">
    <text evidence="1">The sequence shown here is derived from an EMBL/GenBank/DDBJ whole genome shotgun (WGS) entry which is preliminary data.</text>
</comment>
<protein>
    <submittedName>
        <fullName evidence="1">Secretion system protein</fullName>
    </submittedName>
</protein>